<dbReference type="AlphaFoldDB" id="A0AAD7DQJ7"/>
<evidence type="ECO:0000313" key="1">
    <source>
        <dbReference type="EMBL" id="KAJ7697386.1"/>
    </source>
</evidence>
<dbReference type="Proteomes" id="UP001221757">
    <property type="component" value="Unassembled WGS sequence"/>
</dbReference>
<keyword evidence="2" id="KW-1185">Reference proteome</keyword>
<dbReference type="EMBL" id="JARKIE010000030">
    <property type="protein sequence ID" value="KAJ7697386.1"/>
    <property type="molecule type" value="Genomic_DNA"/>
</dbReference>
<gene>
    <name evidence="1" type="ORF">B0H17DRAFT_1052071</name>
</gene>
<sequence length="247" mass="26493">MGGGGGGRAKLADLESAHLLSIVSTHGLPPSASDSFFDNDSPAVQPITPLHFSLGFFVSSPSTKSLRYLFLTMRRPPPTLVIIPMNRAQPRVLFSPSSVMRPSPSTCYAGLGHGLPSHMRTTSPRAASGSTVSSVRLSYLVPSLSYFPSAARDRLSSLIRSPPIGVLSRICTALALRVRALEGAQGLKRAWGAACARFVGSKYIFRKAGAGELNFRNLHMERQVAEVHVGVVTVIDPEKNKQQIKSV</sequence>
<organism evidence="1 2">
    <name type="scientific">Mycena rosella</name>
    <name type="common">Pink bonnet</name>
    <name type="synonym">Agaricus rosellus</name>
    <dbReference type="NCBI Taxonomy" id="1033263"/>
    <lineage>
        <taxon>Eukaryota</taxon>
        <taxon>Fungi</taxon>
        <taxon>Dikarya</taxon>
        <taxon>Basidiomycota</taxon>
        <taxon>Agaricomycotina</taxon>
        <taxon>Agaricomycetes</taxon>
        <taxon>Agaricomycetidae</taxon>
        <taxon>Agaricales</taxon>
        <taxon>Marasmiineae</taxon>
        <taxon>Mycenaceae</taxon>
        <taxon>Mycena</taxon>
    </lineage>
</organism>
<name>A0AAD7DQJ7_MYCRO</name>
<accession>A0AAD7DQJ7</accession>
<proteinExistence type="predicted"/>
<evidence type="ECO:0000313" key="2">
    <source>
        <dbReference type="Proteomes" id="UP001221757"/>
    </source>
</evidence>
<reference evidence="1" key="1">
    <citation type="submission" date="2023-03" db="EMBL/GenBank/DDBJ databases">
        <title>Massive genome expansion in bonnet fungi (Mycena s.s.) driven by repeated elements and novel gene families across ecological guilds.</title>
        <authorList>
            <consortium name="Lawrence Berkeley National Laboratory"/>
            <person name="Harder C.B."/>
            <person name="Miyauchi S."/>
            <person name="Viragh M."/>
            <person name="Kuo A."/>
            <person name="Thoen E."/>
            <person name="Andreopoulos B."/>
            <person name="Lu D."/>
            <person name="Skrede I."/>
            <person name="Drula E."/>
            <person name="Henrissat B."/>
            <person name="Morin E."/>
            <person name="Kohler A."/>
            <person name="Barry K."/>
            <person name="LaButti K."/>
            <person name="Morin E."/>
            <person name="Salamov A."/>
            <person name="Lipzen A."/>
            <person name="Mereny Z."/>
            <person name="Hegedus B."/>
            <person name="Baldrian P."/>
            <person name="Stursova M."/>
            <person name="Weitz H."/>
            <person name="Taylor A."/>
            <person name="Grigoriev I.V."/>
            <person name="Nagy L.G."/>
            <person name="Martin F."/>
            <person name="Kauserud H."/>
        </authorList>
    </citation>
    <scope>NUCLEOTIDE SEQUENCE</scope>
    <source>
        <strain evidence="1">CBHHK067</strain>
    </source>
</reference>
<comment type="caution">
    <text evidence="1">The sequence shown here is derived from an EMBL/GenBank/DDBJ whole genome shotgun (WGS) entry which is preliminary data.</text>
</comment>
<protein>
    <submittedName>
        <fullName evidence="1">Uncharacterized protein</fullName>
    </submittedName>
</protein>